<reference evidence="2 3" key="1">
    <citation type="journal article" date="2011" name="PLoS Pathog.">
        <title>Endophytic Life Strategies Decoded by Genome and Transcriptome Analyses of the Mutualistic Root Symbiont Piriformospora indica.</title>
        <authorList>
            <person name="Zuccaro A."/>
            <person name="Lahrmann U."/>
            <person name="Guldener U."/>
            <person name="Langen G."/>
            <person name="Pfiffi S."/>
            <person name="Biedenkopf D."/>
            <person name="Wong P."/>
            <person name="Samans B."/>
            <person name="Grimm C."/>
            <person name="Basiewicz M."/>
            <person name="Murat C."/>
            <person name="Martin F."/>
            <person name="Kogel K.H."/>
        </authorList>
    </citation>
    <scope>NUCLEOTIDE SEQUENCE [LARGE SCALE GENOMIC DNA]</scope>
    <source>
        <strain evidence="2 3">DSM 11827</strain>
    </source>
</reference>
<feature type="region of interest" description="Disordered" evidence="1">
    <location>
        <begin position="1135"/>
        <end position="1178"/>
    </location>
</feature>
<proteinExistence type="predicted"/>
<feature type="region of interest" description="Disordered" evidence="1">
    <location>
        <begin position="426"/>
        <end position="468"/>
    </location>
</feature>
<gene>
    <name evidence="2" type="ORF">PIIN_01174</name>
</gene>
<feature type="compositionally biased region" description="Low complexity" evidence="1">
    <location>
        <begin position="1142"/>
        <end position="1166"/>
    </location>
</feature>
<protein>
    <submittedName>
        <fullName evidence="2">Uncharacterized protein</fullName>
    </submittedName>
</protein>
<dbReference type="InParanoid" id="G4T7M9"/>
<keyword evidence="3" id="KW-1185">Reference proteome</keyword>
<sequence length="1178" mass="129861">MCHDGNSATQSVRYLNAQLTALYQNAYECVHDCEDSLDFTSVEYDKSKYNRSLAQWHFVPKPKKVFSTAELFFSAHFEQPKLIFICNHEAILYVNIKEGHYNLEHNKVSLSNYRVDATKNRPIKDVQVAFRMTFSRAGIKGSSSKIGNGSSHLIQLMILDFAGAKLQSFRPTQPHEDTEALSFYMRQYLQFLENGGSHTLFDIPDFDDDKYSPTIDYSLSSTLADVEQHCTDQIVCGVDLEQVNSFLHKKWLSVARLGHPADKLSICLAEISSKWVMGASIDAKFHIQFGAPKVRALCKDEVILTYTIDSIAFFKTDDWAKEKPEEYSNWQIAFIVDVCEEKECDGSVTNLRLNLDTARFSHHFSVVTETCETALAYFYQIVHFLSVDYLDVITQYKMHQIYHHDTRVVVVNTRTTTTTGYVNTHEHESDEFDETETTTHTHTTGGAVTGTQEGSGWTSGTLEGHKHQRAQGTVKLVNVRISKTNMHGYDQVLAVSEESINSLFYSLWTRSQHSEADASLAKWSMDIFTASFDAMRVRLLSNGNAIVWVTIHDGQLRVKSEGEKKSWWIRTAWKPAKPTDKTEVHEFSDLCLAFEVPVKMEDQASMALSDSWFSRFKLSHLFQAHGEVADRSFKHLVLDFSRANYRSELSNVDCLCEGKGRQVVDKLETAICYTKKYLAEMGHHGHNVIHTIPIFPGSAKSLFGLTSVAHCIVSKNKVTVETCGHARKASEAPVILIVGNCGGRALNFVPPEWNAGWVIAASKSSSSSLGTVCLAKSAFLEGCLLKNLEVINAQTTIVPNFAGVIDGQWNFELTTWAKHAFRKSRICKWKAVEKCDEGTLQYIWEHRDGWSHEHEGTAHDEKDGEYSIDCRTRNKLTIPTVYRPGCLDIILTGESTLKVRGKEACNEWSKSSSATWSATIRIKSTGAGLSVEMAGSTKPVFAEPVCCGDCHLDVGRIHSANLPQTIDFQAALKELRSTLQGTWEYSSPGHLAYAITNPVFTLKGDLVCQLSSYEALLKNQVAAATAAASAASASAAASGASTPGTPARKSRSLIQRGTMYLKTQGNSLINLVDHGSGLLTGSSSASANTPLIQTPADAPAGGIAGAIVAAGSQSSFFSTSATGYSVGSEMKLERQASQTSLSESKTTSTTTTTSGGKTTTTTTVSKKTSKGEVKAEGF</sequence>
<comment type="caution">
    <text evidence="2">The sequence shown here is derived from an EMBL/GenBank/DDBJ whole genome shotgun (WGS) entry which is preliminary data.</text>
</comment>
<dbReference type="HOGENOM" id="CLU_005808_0_0_1"/>
<dbReference type="eggNOG" id="ENOG502SEPQ">
    <property type="taxonomic scope" value="Eukaryota"/>
</dbReference>
<feature type="compositionally biased region" description="Polar residues" evidence="1">
    <location>
        <begin position="449"/>
        <end position="461"/>
    </location>
</feature>
<evidence type="ECO:0000313" key="2">
    <source>
        <dbReference type="EMBL" id="CCA67344.1"/>
    </source>
</evidence>
<evidence type="ECO:0000256" key="1">
    <source>
        <dbReference type="SAM" id="MobiDB-lite"/>
    </source>
</evidence>
<organism evidence="2 3">
    <name type="scientific">Serendipita indica (strain DSM 11827)</name>
    <name type="common">Root endophyte fungus</name>
    <name type="synonym">Piriformospora indica</name>
    <dbReference type="NCBI Taxonomy" id="1109443"/>
    <lineage>
        <taxon>Eukaryota</taxon>
        <taxon>Fungi</taxon>
        <taxon>Dikarya</taxon>
        <taxon>Basidiomycota</taxon>
        <taxon>Agaricomycotina</taxon>
        <taxon>Agaricomycetes</taxon>
        <taxon>Sebacinales</taxon>
        <taxon>Serendipitaceae</taxon>
        <taxon>Serendipita</taxon>
    </lineage>
</organism>
<dbReference type="STRING" id="1109443.G4T7M9"/>
<dbReference type="AlphaFoldDB" id="G4T7M9"/>
<accession>G4T7M9</accession>
<dbReference type="EMBL" id="CAFZ01000012">
    <property type="protein sequence ID" value="CCA67344.1"/>
    <property type="molecule type" value="Genomic_DNA"/>
</dbReference>
<dbReference type="OMA" id="WKYEHEG"/>
<dbReference type="Proteomes" id="UP000007148">
    <property type="component" value="Unassembled WGS sequence"/>
</dbReference>
<name>G4T7M9_SERID</name>
<evidence type="ECO:0000313" key="3">
    <source>
        <dbReference type="Proteomes" id="UP000007148"/>
    </source>
</evidence>
<feature type="compositionally biased region" description="Basic and acidic residues" evidence="1">
    <location>
        <begin position="1169"/>
        <end position="1178"/>
    </location>
</feature>
<dbReference type="OrthoDB" id="5429442at2759"/>